<keyword evidence="10" id="KW-1185">Reference proteome</keyword>
<dbReference type="SUPFAM" id="SSF56524">
    <property type="entry name" value="Oxidoreductase molybdopterin-binding domain"/>
    <property type="match status" value="1"/>
</dbReference>
<dbReference type="Pfam" id="PF03404">
    <property type="entry name" value="Mo-co_dimer"/>
    <property type="match status" value="1"/>
</dbReference>
<dbReference type="InterPro" id="IPR022407">
    <property type="entry name" value="OxRdtase_Mopterin_BS"/>
</dbReference>
<dbReference type="EMBL" id="SNVJ01000002">
    <property type="protein sequence ID" value="MXP62321.1"/>
    <property type="molecule type" value="Genomic_DNA"/>
</dbReference>
<evidence type="ECO:0000256" key="2">
    <source>
        <dbReference type="ARBA" id="ARBA00022505"/>
    </source>
</evidence>
<dbReference type="SUPFAM" id="SSF81296">
    <property type="entry name" value="E set domains"/>
    <property type="match status" value="1"/>
</dbReference>
<comment type="cofactor">
    <cofactor evidence="1">
        <name>Mo-molybdopterin</name>
        <dbReference type="ChEBI" id="CHEBI:71302"/>
    </cofactor>
</comment>
<keyword evidence="4" id="KW-0479">Metal-binding</keyword>
<accession>A0A845B547</accession>
<dbReference type="PANTHER" id="PTHR19372">
    <property type="entry name" value="SULFITE REDUCTASE"/>
    <property type="match status" value="1"/>
</dbReference>
<evidence type="ECO:0000313" key="9">
    <source>
        <dbReference type="EMBL" id="MXP62321.1"/>
    </source>
</evidence>
<dbReference type="InterPro" id="IPR005066">
    <property type="entry name" value="MoCF_OxRdtse_dimer"/>
</dbReference>
<keyword evidence="2" id="KW-0500">Molybdenum</keyword>
<proteinExistence type="predicted"/>
<dbReference type="GO" id="GO:0006790">
    <property type="term" value="P:sulfur compound metabolic process"/>
    <property type="evidence" value="ECO:0007669"/>
    <property type="project" value="TreeGrafter"/>
</dbReference>
<dbReference type="PANTHER" id="PTHR19372:SF7">
    <property type="entry name" value="SULFITE OXIDASE, MITOCHONDRIAL"/>
    <property type="match status" value="1"/>
</dbReference>
<keyword evidence="6" id="KW-0408">Iron</keyword>
<dbReference type="InterPro" id="IPR008335">
    <property type="entry name" value="Mopterin_OxRdtase_euk"/>
</dbReference>
<dbReference type="PROSITE" id="PS00559">
    <property type="entry name" value="MOLYBDOPTERIN_EUK"/>
    <property type="match status" value="1"/>
</dbReference>
<evidence type="ECO:0000313" key="10">
    <source>
        <dbReference type="Proteomes" id="UP000460715"/>
    </source>
</evidence>
<dbReference type="InterPro" id="IPR000572">
    <property type="entry name" value="OxRdtase_Mopterin-bd_dom"/>
</dbReference>
<dbReference type="GO" id="GO:0030151">
    <property type="term" value="F:molybdenum ion binding"/>
    <property type="evidence" value="ECO:0007669"/>
    <property type="project" value="InterPro"/>
</dbReference>
<evidence type="ECO:0000259" key="8">
    <source>
        <dbReference type="Pfam" id="PF03404"/>
    </source>
</evidence>
<comment type="caution">
    <text evidence="9">The sequence shown here is derived from an EMBL/GenBank/DDBJ whole genome shotgun (WGS) entry which is preliminary data.</text>
</comment>
<dbReference type="GO" id="GO:0008482">
    <property type="term" value="F:sulfite oxidase activity"/>
    <property type="evidence" value="ECO:0007669"/>
    <property type="project" value="TreeGrafter"/>
</dbReference>
<name>A0A845B547_9PROT</name>
<reference evidence="9 10" key="1">
    <citation type="submission" date="2019-03" db="EMBL/GenBank/DDBJ databases">
        <title>Roseomonas sp. a novel Roseomonas species isolated from Sea whip Gorgonian.</title>
        <authorList>
            <person name="Li F."/>
            <person name="Pan X."/>
            <person name="Huang S."/>
            <person name="Li Z."/>
            <person name="Meng B."/>
        </authorList>
    </citation>
    <scope>NUCLEOTIDE SEQUENCE [LARGE SCALE GENOMIC DNA]</scope>
    <source>
        <strain evidence="9 10">M0104</strain>
    </source>
</reference>
<gene>
    <name evidence="9" type="ORF">E0493_03010</name>
</gene>
<keyword evidence="3" id="KW-0349">Heme</keyword>
<dbReference type="InterPro" id="IPR036374">
    <property type="entry name" value="OxRdtase_Mopterin-bd_sf"/>
</dbReference>
<dbReference type="Proteomes" id="UP000460715">
    <property type="component" value="Unassembled WGS sequence"/>
</dbReference>
<dbReference type="CDD" id="cd02110">
    <property type="entry name" value="SO_family_Moco_dimer"/>
    <property type="match status" value="1"/>
</dbReference>
<dbReference type="AlphaFoldDB" id="A0A845B547"/>
<evidence type="ECO:0000256" key="3">
    <source>
        <dbReference type="ARBA" id="ARBA00022617"/>
    </source>
</evidence>
<evidence type="ECO:0000256" key="6">
    <source>
        <dbReference type="ARBA" id="ARBA00023004"/>
    </source>
</evidence>
<organism evidence="9 10">
    <name type="scientific">Teichococcus coralli</name>
    <dbReference type="NCBI Taxonomy" id="2545983"/>
    <lineage>
        <taxon>Bacteria</taxon>
        <taxon>Pseudomonadati</taxon>
        <taxon>Pseudomonadota</taxon>
        <taxon>Alphaproteobacteria</taxon>
        <taxon>Acetobacterales</taxon>
        <taxon>Roseomonadaceae</taxon>
        <taxon>Roseomonas</taxon>
    </lineage>
</organism>
<evidence type="ECO:0000256" key="1">
    <source>
        <dbReference type="ARBA" id="ARBA00001924"/>
    </source>
</evidence>
<protein>
    <submittedName>
        <fullName evidence="9">Molybdopterin oxidoreductase</fullName>
    </submittedName>
</protein>
<keyword evidence="5" id="KW-0560">Oxidoreductase</keyword>
<dbReference type="RefSeq" id="WP_160935435.1">
    <property type="nucleotide sequence ID" value="NZ_SNVJ01000002.1"/>
</dbReference>
<feature type="domain" description="Moybdenum cofactor oxidoreductase dimerisation" evidence="8">
    <location>
        <begin position="245"/>
        <end position="362"/>
    </location>
</feature>
<dbReference type="InterPro" id="IPR014756">
    <property type="entry name" value="Ig_E-set"/>
</dbReference>
<dbReference type="GO" id="GO:0043546">
    <property type="term" value="F:molybdopterin cofactor binding"/>
    <property type="evidence" value="ECO:0007669"/>
    <property type="project" value="InterPro"/>
</dbReference>
<evidence type="ECO:0000259" key="7">
    <source>
        <dbReference type="Pfam" id="PF00174"/>
    </source>
</evidence>
<dbReference type="GO" id="GO:0020037">
    <property type="term" value="F:heme binding"/>
    <property type="evidence" value="ECO:0007669"/>
    <property type="project" value="TreeGrafter"/>
</dbReference>
<sequence length="364" mass="39872">MSAPPPPMSGLIVRSEQPFNAEPPLPHLRAAFVTPQATFYVRSHGEVPRLDEAHHRLRVGGRVAQPLDLSMAELRQRFPHRTVPAVLQCAGNRRSDLHRVRPVSGDLWAPGAIGHAEWTGVPLAEVLRAAGAAPDEALHVAFSASDMVDMPGEESFRFGISIPMGKAMSGEVLLAFAINGEALTPEHGFPLRVVVPGFAGIRSAKWVTGITVQDEPADTPMQRKNYKLLPPDIAAPPFDWERGFTINEMPLTSAICEPEEQATLPAGPTLLRGYATASGRGVTRVDVSADGGRRWQQAELERRPGAPWSWTFWQTRLELSPGEHELVVRAWDSAGQTQPASPEEVWNAKGYLCASWHRVRVRAD</sequence>
<dbReference type="PRINTS" id="PR00407">
    <property type="entry name" value="EUMOPTERIN"/>
</dbReference>
<dbReference type="Pfam" id="PF00174">
    <property type="entry name" value="Oxidored_molyb"/>
    <property type="match status" value="1"/>
</dbReference>
<dbReference type="OrthoDB" id="9778777at2"/>
<evidence type="ECO:0000256" key="4">
    <source>
        <dbReference type="ARBA" id="ARBA00022723"/>
    </source>
</evidence>
<evidence type="ECO:0000256" key="5">
    <source>
        <dbReference type="ARBA" id="ARBA00023002"/>
    </source>
</evidence>
<feature type="domain" description="Oxidoreductase molybdopterin-binding" evidence="7">
    <location>
        <begin position="44"/>
        <end position="219"/>
    </location>
</feature>
<dbReference type="Gene3D" id="2.60.40.650">
    <property type="match status" value="1"/>
</dbReference>
<dbReference type="Gene3D" id="3.90.420.10">
    <property type="entry name" value="Oxidoreductase, molybdopterin-binding domain"/>
    <property type="match status" value="1"/>
</dbReference>